<dbReference type="SUPFAM" id="SSF52821">
    <property type="entry name" value="Rhodanese/Cell cycle control phosphatase"/>
    <property type="match status" value="1"/>
</dbReference>
<dbReference type="EMBL" id="JAPZBU010000006">
    <property type="protein sequence ID" value="KAJ5397757.1"/>
    <property type="molecule type" value="Genomic_DNA"/>
</dbReference>
<gene>
    <name evidence="3" type="ORF">N7509_005870</name>
</gene>
<dbReference type="Pfam" id="PF00291">
    <property type="entry name" value="PALP"/>
    <property type="match status" value="1"/>
</dbReference>
<accession>A0A9X0BAH9</accession>
<dbReference type="CDD" id="cd00158">
    <property type="entry name" value="RHOD"/>
    <property type="match status" value="1"/>
</dbReference>
<feature type="region of interest" description="Disordered" evidence="1">
    <location>
        <begin position="1"/>
        <end position="21"/>
    </location>
</feature>
<dbReference type="SUPFAM" id="SSF53686">
    <property type="entry name" value="Tryptophan synthase beta subunit-like PLP-dependent enzymes"/>
    <property type="match status" value="1"/>
</dbReference>
<dbReference type="PROSITE" id="PS50206">
    <property type="entry name" value="RHODANESE_3"/>
    <property type="match status" value="1"/>
</dbReference>
<feature type="domain" description="Rhodanese" evidence="2">
    <location>
        <begin position="404"/>
        <end position="516"/>
    </location>
</feature>
<dbReference type="InterPro" id="IPR036052">
    <property type="entry name" value="TrpB-like_PALP_sf"/>
</dbReference>
<dbReference type="InterPro" id="IPR001763">
    <property type="entry name" value="Rhodanese-like_dom"/>
</dbReference>
<dbReference type="InterPro" id="IPR001926">
    <property type="entry name" value="TrpB-like_PALP"/>
</dbReference>
<name>A0A9X0BAH9_9EURO</name>
<dbReference type="AlphaFoldDB" id="A0A9X0BAH9"/>
<dbReference type="Proteomes" id="UP001147747">
    <property type="component" value="Unassembled WGS sequence"/>
</dbReference>
<evidence type="ECO:0000313" key="3">
    <source>
        <dbReference type="EMBL" id="KAJ5397757.1"/>
    </source>
</evidence>
<evidence type="ECO:0000256" key="1">
    <source>
        <dbReference type="SAM" id="MobiDB-lite"/>
    </source>
</evidence>
<dbReference type="PANTHER" id="PTHR10314">
    <property type="entry name" value="CYSTATHIONINE BETA-SYNTHASE"/>
    <property type="match status" value="1"/>
</dbReference>
<protein>
    <recommendedName>
        <fullName evidence="2">Rhodanese domain-containing protein</fullName>
    </recommendedName>
</protein>
<sequence>MGVGGSKVSDTFDTTPDHPDKMANINEKNVYFGTDSLKKYFNPDCQPPLPLVELPEHLNPYYHDGVRIYAKMMTMHPANNVKSMPALNMLESSVQADKTNTIIEYSSGSTVISMSMIARVMHGVQDTRAFLSNKTSDAKLKLMQFFGLNITLFGGPSQPEPVDSRGGIQNARRMAMESEDIVNPNQYENDKNWQSHIRWTGPQIYKQLPEINVLCAGMGTSGTMTGLGTYFKSVKPSVTRLGVCTAAGDRVPGPRSFALMRPVEFPWKEAVDVIEEVGSSDSYTLSLQLCREGLVCGPSSGFNLQGLFQMVSKRKAAGTLSDLAGPDGLTHCVFLCCDLPYQYIEEYFQKLGTTQFPPIRNERLTKVDLHRYDEAWERDALEVLPEVYGSPRSLAETPLREITLKPQHRVIDLRKAADFEEWHLPESINLPLISAGPHTPSPFSDPTVLEAQWVELEQIFHDRLVSDLGSHHVVVVCYDGDTARVATSVLRARSIEADSVRGGYRALKIYGIGNDGPITADEKVKVPIATTVSVSAVTLD</sequence>
<dbReference type="InterPro" id="IPR036873">
    <property type="entry name" value="Rhodanese-like_dom_sf"/>
</dbReference>
<dbReference type="FunFam" id="3.40.50.1100:FF:000058">
    <property type="entry name" value="Cysteine synthase B, putative"/>
    <property type="match status" value="1"/>
</dbReference>
<organism evidence="3 4">
    <name type="scientific">Penicillium cosmopolitanum</name>
    <dbReference type="NCBI Taxonomy" id="1131564"/>
    <lineage>
        <taxon>Eukaryota</taxon>
        <taxon>Fungi</taxon>
        <taxon>Dikarya</taxon>
        <taxon>Ascomycota</taxon>
        <taxon>Pezizomycotina</taxon>
        <taxon>Eurotiomycetes</taxon>
        <taxon>Eurotiomycetidae</taxon>
        <taxon>Eurotiales</taxon>
        <taxon>Aspergillaceae</taxon>
        <taxon>Penicillium</taxon>
    </lineage>
</organism>
<dbReference type="InterPro" id="IPR050214">
    <property type="entry name" value="Cys_Synth/Cystath_Beta-Synth"/>
</dbReference>
<keyword evidence="4" id="KW-1185">Reference proteome</keyword>
<reference evidence="3" key="1">
    <citation type="submission" date="2022-12" db="EMBL/GenBank/DDBJ databases">
        <authorList>
            <person name="Petersen C."/>
        </authorList>
    </citation>
    <scope>NUCLEOTIDE SEQUENCE</scope>
    <source>
        <strain evidence="3">IBT 29677</strain>
    </source>
</reference>
<proteinExistence type="predicted"/>
<dbReference type="Pfam" id="PF00581">
    <property type="entry name" value="Rhodanese"/>
    <property type="match status" value="1"/>
</dbReference>
<dbReference type="Gene3D" id="3.40.250.10">
    <property type="entry name" value="Rhodanese-like domain"/>
    <property type="match status" value="1"/>
</dbReference>
<dbReference type="SMART" id="SM00450">
    <property type="entry name" value="RHOD"/>
    <property type="match status" value="1"/>
</dbReference>
<dbReference type="Gene3D" id="3.40.50.1100">
    <property type="match status" value="2"/>
</dbReference>
<dbReference type="GeneID" id="81369487"/>
<dbReference type="RefSeq" id="XP_056489809.1">
    <property type="nucleotide sequence ID" value="XM_056630507.1"/>
</dbReference>
<dbReference type="OrthoDB" id="10259545at2759"/>
<evidence type="ECO:0000313" key="4">
    <source>
        <dbReference type="Proteomes" id="UP001147747"/>
    </source>
</evidence>
<evidence type="ECO:0000259" key="2">
    <source>
        <dbReference type="PROSITE" id="PS50206"/>
    </source>
</evidence>
<reference evidence="3" key="2">
    <citation type="journal article" date="2023" name="IMA Fungus">
        <title>Comparative genomic study of the Penicillium genus elucidates a diverse pangenome and 15 lateral gene transfer events.</title>
        <authorList>
            <person name="Petersen C."/>
            <person name="Sorensen T."/>
            <person name="Nielsen M.R."/>
            <person name="Sondergaard T.E."/>
            <person name="Sorensen J.L."/>
            <person name="Fitzpatrick D.A."/>
            <person name="Frisvad J.C."/>
            <person name="Nielsen K.L."/>
        </authorList>
    </citation>
    <scope>NUCLEOTIDE SEQUENCE</scope>
    <source>
        <strain evidence="3">IBT 29677</strain>
    </source>
</reference>
<comment type="caution">
    <text evidence="3">The sequence shown here is derived from an EMBL/GenBank/DDBJ whole genome shotgun (WGS) entry which is preliminary data.</text>
</comment>